<evidence type="ECO:0000256" key="1">
    <source>
        <dbReference type="SAM" id="Phobius"/>
    </source>
</evidence>
<evidence type="ECO:0000313" key="3">
    <source>
        <dbReference type="Proteomes" id="UP000315525"/>
    </source>
</evidence>
<accession>A0A523URQ4</accession>
<sequence length="481" mass="53309">MKLKVRRGERILGELDLRGLAVALKNGQVSAYDEIFYAQENKWISIETIRDVKEHLNTNFDWKLKVAGVEMGPMTKREVMSRIEREQLKEDDLAYHPKMGEWLIVGEVREFAFAMEQARKRKGKGRRKKSASEMVKVCEKCGTQNLMKNLVCMKCGARFSKESAKEKVTPALQRAKTGAIAGAIGGFGCSIPVMMLTLFGLSVVSIFLPIGGARAAGVLFIRFLSFVLAGSAVGAAVGYLGAFNFGRGAGIGVIVGSFIGLLFAIASGAGYMRSTLEWGFDCMIMALVIVYVGRQFFDAHLMVVPEKLIPKEESARNRIVNIVVGVVVGLLIAVFMVRGQISSNRPSARRARAVQSIRVELTNGYYDTAEDASYQVFVVEGILTNVSRRLKYMIALEGYLMDAEGDTIAKEYRTFSRKELKSEDILSGDLYRVSEEWAQAGTLKPRETVDLKMRFTLFGDVAEVGEYDVVVTSVLDYRGKH</sequence>
<comment type="caution">
    <text evidence="2">The sequence shown here is derived from an EMBL/GenBank/DDBJ whole genome shotgun (WGS) entry which is preliminary data.</text>
</comment>
<dbReference type="Proteomes" id="UP000315525">
    <property type="component" value="Unassembled WGS sequence"/>
</dbReference>
<gene>
    <name evidence="2" type="ORF">E3J62_08645</name>
</gene>
<proteinExistence type="predicted"/>
<feature type="transmembrane region" description="Helical" evidence="1">
    <location>
        <begin position="318"/>
        <end position="337"/>
    </location>
</feature>
<name>A0A523URQ4_UNCT6</name>
<keyword evidence="1" id="KW-0812">Transmembrane</keyword>
<reference evidence="2 3" key="1">
    <citation type="submission" date="2019-03" db="EMBL/GenBank/DDBJ databases">
        <title>Metabolic potential of uncultured bacteria and archaea associated with petroleum seepage in deep-sea sediments.</title>
        <authorList>
            <person name="Dong X."/>
            <person name="Hubert C."/>
        </authorList>
    </citation>
    <scope>NUCLEOTIDE SEQUENCE [LARGE SCALE GENOMIC DNA]</scope>
    <source>
        <strain evidence="2">E44_bin18</strain>
    </source>
</reference>
<feature type="transmembrane region" description="Helical" evidence="1">
    <location>
        <begin position="180"/>
        <end position="208"/>
    </location>
</feature>
<feature type="transmembrane region" description="Helical" evidence="1">
    <location>
        <begin position="249"/>
        <end position="272"/>
    </location>
</feature>
<evidence type="ECO:0000313" key="2">
    <source>
        <dbReference type="EMBL" id="TET45069.1"/>
    </source>
</evidence>
<keyword evidence="1" id="KW-0472">Membrane</keyword>
<organism evidence="2 3">
    <name type="scientific">candidate division TA06 bacterium</name>
    <dbReference type="NCBI Taxonomy" id="2250710"/>
    <lineage>
        <taxon>Bacteria</taxon>
        <taxon>Bacteria division TA06</taxon>
    </lineage>
</organism>
<protein>
    <submittedName>
        <fullName evidence="2">DUF3426 domain-containing protein</fullName>
    </submittedName>
</protein>
<dbReference type="EMBL" id="SOJN01000097">
    <property type="protein sequence ID" value="TET45069.1"/>
    <property type="molecule type" value="Genomic_DNA"/>
</dbReference>
<feature type="transmembrane region" description="Helical" evidence="1">
    <location>
        <begin position="220"/>
        <end position="242"/>
    </location>
</feature>
<feature type="transmembrane region" description="Helical" evidence="1">
    <location>
        <begin position="278"/>
        <end position="297"/>
    </location>
</feature>
<dbReference type="AlphaFoldDB" id="A0A523URQ4"/>
<keyword evidence="1" id="KW-1133">Transmembrane helix</keyword>